<keyword evidence="3 12" id="KW-0813">Transport</keyword>
<dbReference type="Pfam" id="PF00119">
    <property type="entry name" value="ATP-synt_A"/>
    <property type="match status" value="1"/>
</dbReference>
<evidence type="ECO:0000256" key="12">
    <source>
        <dbReference type="HAMAP-Rule" id="MF_01393"/>
    </source>
</evidence>
<dbReference type="GO" id="GO:0005886">
    <property type="term" value="C:plasma membrane"/>
    <property type="evidence" value="ECO:0007669"/>
    <property type="project" value="UniProtKB-SubCell"/>
</dbReference>
<dbReference type="Gene3D" id="1.20.120.220">
    <property type="entry name" value="ATP synthase, F0 complex, subunit A"/>
    <property type="match status" value="1"/>
</dbReference>
<feature type="transmembrane region" description="Helical" evidence="12">
    <location>
        <begin position="164"/>
        <end position="181"/>
    </location>
</feature>
<dbReference type="GO" id="GO:0042777">
    <property type="term" value="P:proton motive force-driven plasma membrane ATP synthesis"/>
    <property type="evidence" value="ECO:0007669"/>
    <property type="project" value="TreeGrafter"/>
</dbReference>
<dbReference type="AlphaFoldDB" id="A0A1B2LVY6"/>
<feature type="transmembrane region" description="Helical" evidence="12">
    <location>
        <begin position="261"/>
        <end position="284"/>
    </location>
</feature>
<dbReference type="InterPro" id="IPR000568">
    <property type="entry name" value="ATP_synth_F0_asu"/>
</dbReference>
<evidence type="ECO:0000313" key="14">
    <source>
        <dbReference type="EMBL" id="AOA57098.1"/>
    </source>
</evidence>
<keyword evidence="7 12" id="KW-0375">Hydrogen ion transport</keyword>
<dbReference type="EMBL" id="CP016895">
    <property type="protein sequence ID" value="AOA57098.1"/>
    <property type="molecule type" value="Genomic_DNA"/>
</dbReference>
<dbReference type="NCBIfam" id="NF004477">
    <property type="entry name" value="PRK05815.1-1"/>
    <property type="match status" value="1"/>
</dbReference>
<evidence type="ECO:0000313" key="15">
    <source>
        <dbReference type="Proteomes" id="UP000093391"/>
    </source>
</evidence>
<dbReference type="RefSeq" id="WP_067551484.1">
    <property type="nucleotide sequence ID" value="NZ_CP016895.1"/>
</dbReference>
<comment type="subcellular location">
    <subcellularLocation>
        <location evidence="12 13">Cell membrane</location>
        <topology evidence="12 13">Multi-pass membrane protein</topology>
    </subcellularLocation>
    <subcellularLocation>
        <location evidence="1">Membrane</location>
        <topology evidence="1">Multi-pass membrane protein</topology>
    </subcellularLocation>
</comment>
<proteinExistence type="inferred from homology"/>
<dbReference type="NCBIfam" id="TIGR01131">
    <property type="entry name" value="ATP_synt_6_or_A"/>
    <property type="match status" value="1"/>
</dbReference>
<evidence type="ECO:0000256" key="11">
    <source>
        <dbReference type="ARBA" id="ARBA00023310"/>
    </source>
</evidence>
<name>A0A1B2LVY6_9GAMM</name>
<keyword evidence="8 12" id="KW-1133">Transmembrane helix</keyword>
<evidence type="ECO:0000256" key="10">
    <source>
        <dbReference type="ARBA" id="ARBA00023136"/>
    </source>
</evidence>
<comment type="function">
    <text evidence="12 13">Key component of the proton channel; it plays a direct role in the translocation of protons across the membrane.</text>
</comment>
<dbReference type="PANTHER" id="PTHR42823:SF3">
    <property type="entry name" value="ATP SYNTHASE SUBUNIT A, CHLOROPLASTIC"/>
    <property type="match status" value="1"/>
</dbReference>
<gene>
    <name evidence="12" type="primary">atpB</name>
    <name evidence="14" type="ORF">BFG52_01185</name>
</gene>
<keyword evidence="11 12" id="KW-0066">ATP synthesis</keyword>
<dbReference type="GO" id="GO:0045259">
    <property type="term" value="C:proton-transporting ATP synthase complex"/>
    <property type="evidence" value="ECO:0007669"/>
    <property type="project" value="UniProtKB-KW"/>
</dbReference>
<keyword evidence="5 12" id="KW-0138">CF(0)</keyword>
<dbReference type="InterPro" id="IPR023011">
    <property type="entry name" value="ATP_synth_F0_asu_AS"/>
</dbReference>
<dbReference type="HAMAP" id="MF_01393">
    <property type="entry name" value="ATP_synth_a_bact"/>
    <property type="match status" value="1"/>
</dbReference>
<dbReference type="OrthoDB" id="9789241at2"/>
<evidence type="ECO:0000256" key="7">
    <source>
        <dbReference type="ARBA" id="ARBA00022781"/>
    </source>
</evidence>
<feature type="transmembrane region" description="Helical" evidence="12">
    <location>
        <begin position="107"/>
        <end position="124"/>
    </location>
</feature>
<dbReference type="STRING" id="1789224.BFG52_01185"/>
<evidence type="ECO:0000256" key="2">
    <source>
        <dbReference type="ARBA" id="ARBA00006810"/>
    </source>
</evidence>
<reference evidence="14 15" key="1">
    <citation type="submission" date="2016-08" db="EMBL/GenBank/DDBJ databases">
        <authorList>
            <person name="Seilhamer J.J."/>
        </authorList>
    </citation>
    <scope>NUCLEOTIDE SEQUENCE [LARGE SCALE GENOMIC DNA]</scope>
    <source>
        <strain evidence="14 15">BRTC-1</strain>
    </source>
</reference>
<dbReference type="SUPFAM" id="SSF81336">
    <property type="entry name" value="F1F0 ATP synthase subunit A"/>
    <property type="match status" value="1"/>
</dbReference>
<organism evidence="14 15">
    <name type="scientific">Acinetobacter larvae</name>
    <dbReference type="NCBI Taxonomy" id="1789224"/>
    <lineage>
        <taxon>Bacteria</taxon>
        <taxon>Pseudomonadati</taxon>
        <taxon>Pseudomonadota</taxon>
        <taxon>Gammaproteobacteria</taxon>
        <taxon>Moraxellales</taxon>
        <taxon>Moraxellaceae</taxon>
        <taxon>Acinetobacter</taxon>
    </lineage>
</organism>
<evidence type="ECO:0000256" key="3">
    <source>
        <dbReference type="ARBA" id="ARBA00022448"/>
    </source>
</evidence>
<evidence type="ECO:0000256" key="6">
    <source>
        <dbReference type="ARBA" id="ARBA00022692"/>
    </source>
</evidence>
<feature type="transmembrane region" description="Helical" evidence="12">
    <location>
        <begin position="53"/>
        <end position="71"/>
    </location>
</feature>
<keyword evidence="9 12" id="KW-0406">Ion transport</keyword>
<comment type="similarity">
    <text evidence="2 12 13">Belongs to the ATPase A chain family.</text>
</comment>
<keyword evidence="15" id="KW-1185">Reference proteome</keyword>
<accession>A0A1B2LVY6</accession>
<protein>
    <recommendedName>
        <fullName evidence="12 13">ATP synthase subunit a</fullName>
    </recommendedName>
    <alternativeName>
        <fullName evidence="12">ATP synthase F0 sector subunit a</fullName>
    </alternativeName>
    <alternativeName>
        <fullName evidence="12">F-ATPase subunit 6</fullName>
    </alternativeName>
</protein>
<dbReference type="Proteomes" id="UP000093391">
    <property type="component" value="Chromosome"/>
</dbReference>
<keyword evidence="6 12" id="KW-0812">Transmembrane</keyword>
<keyword evidence="4 12" id="KW-1003">Cell membrane</keyword>
<evidence type="ECO:0000256" key="8">
    <source>
        <dbReference type="ARBA" id="ARBA00022989"/>
    </source>
</evidence>
<evidence type="ECO:0000256" key="4">
    <source>
        <dbReference type="ARBA" id="ARBA00022475"/>
    </source>
</evidence>
<dbReference type="PANTHER" id="PTHR42823">
    <property type="entry name" value="ATP SYNTHASE SUBUNIT A, CHLOROPLASTIC"/>
    <property type="match status" value="1"/>
</dbReference>
<dbReference type="CDD" id="cd00310">
    <property type="entry name" value="ATP-synt_Fo_a_6"/>
    <property type="match status" value="1"/>
</dbReference>
<evidence type="ECO:0000256" key="5">
    <source>
        <dbReference type="ARBA" id="ARBA00022547"/>
    </source>
</evidence>
<evidence type="ECO:0000256" key="9">
    <source>
        <dbReference type="ARBA" id="ARBA00023065"/>
    </source>
</evidence>
<dbReference type="FunFam" id="1.20.120.220:FF:000002">
    <property type="entry name" value="ATP synthase subunit a"/>
    <property type="match status" value="1"/>
</dbReference>
<keyword evidence="10 12" id="KW-0472">Membrane</keyword>
<evidence type="ECO:0000256" key="13">
    <source>
        <dbReference type="RuleBase" id="RU000483"/>
    </source>
</evidence>
<dbReference type="GO" id="GO:0046933">
    <property type="term" value="F:proton-transporting ATP synthase activity, rotational mechanism"/>
    <property type="evidence" value="ECO:0007669"/>
    <property type="project" value="UniProtKB-UniRule"/>
</dbReference>
<dbReference type="PROSITE" id="PS00449">
    <property type="entry name" value="ATPASE_A"/>
    <property type="match status" value="1"/>
</dbReference>
<dbReference type="KEGG" id="ala:BFG52_01185"/>
<feature type="transmembrane region" description="Helical" evidence="12">
    <location>
        <begin position="235"/>
        <end position="255"/>
    </location>
</feature>
<dbReference type="InterPro" id="IPR035908">
    <property type="entry name" value="F0_ATP_A_sf"/>
</dbReference>
<dbReference type="InterPro" id="IPR045082">
    <property type="entry name" value="ATP_syn_F0_a_bact/chloroplast"/>
</dbReference>
<evidence type="ECO:0000256" key="1">
    <source>
        <dbReference type="ARBA" id="ARBA00004141"/>
    </source>
</evidence>
<sequence length="291" mass="32492">MAAEEHALTSTEYIKHHLTNMTYGKMPDGTWKLAESAQEAQDMGFTAIHLDSMGWSIGLGVIFCLLFWLVARAANAGVPSKFQSAIEMIIEFVDSSVRDTFHGKSRLIAPLALTIFVWIFLMNLMDLMPIDFIPHLAAVIGSNVFGMDPHSVFFKIVPTTDPNVTLGMSLSVFALILFYSIREKGISGFVGELALNPFNPKNPVLKALLIPFNLLLELVTFLARPISLALRLFGNMYAGELIFILIALLPLWIQWALSVPWAIFHILIITLQAFIFMMLTIVYLSMASEKH</sequence>